<sequence length="85" mass="9321">MLVHMTPTETKADELTVSEAAAAHDIPKRSLHRAIERGQIPARRVGPLFLVDAEAARLYGEVFKARRALDAYTGRTGSDNDSDSE</sequence>
<keyword evidence="2" id="KW-1185">Reference proteome</keyword>
<accession>A0A1D8EVS6</accession>
<dbReference type="GeneID" id="63925805"/>
<proteinExistence type="predicted"/>
<dbReference type="KEGG" id="vg:63925805"/>
<evidence type="ECO:0000313" key="1">
    <source>
        <dbReference type="EMBL" id="AOT25145.1"/>
    </source>
</evidence>
<dbReference type="Proteomes" id="UP000221964">
    <property type="component" value="Segment"/>
</dbReference>
<dbReference type="RefSeq" id="YP_010051319.1">
    <property type="nucleotide sequence ID" value="NC_054440.1"/>
</dbReference>
<gene>
    <name evidence="1" type="primary">34</name>
    <name evidence="1" type="ORF">PBI_TAHEERA_34</name>
</gene>
<protein>
    <submittedName>
        <fullName evidence="1">Recombination directionality factor</fullName>
    </submittedName>
</protein>
<dbReference type="EMBL" id="KX641265">
    <property type="protein sequence ID" value="AOT25145.1"/>
    <property type="molecule type" value="Genomic_DNA"/>
</dbReference>
<reference evidence="1 2" key="1">
    <citation type="submission" date="2016-07" db="EMBL/GenBank/DDBJ databases">
        <authorList>
            <person name="Reedoy K."/>
            <person name="Kasavan K."/>
            <person name="Gounden S."/>
            <person name="Phinius B."/>
            <person name="Wilson C.A."/>
            <person name="Venkatas J."/>
            <person name="Garlena R.A."/>
            <person name="Russell D.A."/>
            <person name="Bowman C.A."/>
            <person name="Rubin E."/>
            <person name="Larsen M.H."/>
            <person name="Guerrero C.A."/>
            <person name="Jacobs-Sera D."/>
            <person name="Hatfull G.F."/>
        </authorList>
    </citation>
    <scope>NUCLEOTIDE SEQUENCE [LARGE SCALE GENOMIC DNA]</scope>
</reference>
<evidence type="ECO:0000313" key="2">
    <source>
        <dbReference type="Proteomes" id="UP000221964"/>
    </source>
</evidence>
<organism evidence="1 2">
    <name type="scientific">Mycobacterium phage Taheera</name>
    <dbReference type="NCBI Taxonomy" id="1897549"/>
    <lineage>
        <taxon>Viruses</taxon>
        <taxon>Duplodnaviria</taxon>
        <taxon>Heunggongvirae</taxon>
        <taxon>Uroviricota</taxon>
        <taxon>Caudoviricetes</taxon>
        <taxon>Gclasvirinae</taxon>
        <taxon>Liefievirus</taxon>
        <taxon>Liefievirus taheera</taxon>
    </lineage>
</organism>
<name>A0A1D8EVS6_9CAUD</name>